<feature type="binding site" evidence="5">
    <location>
        <position position="367"/>
    </location>
    <ligand>
        <name>substrate</name>
    </ligand>
</feature>
<feature type="compositionally biased region" description="Basic and acidic residues" evidence="6">
    <location>
        <begin position="659"/>
        <end position="670"/>
    </location>
</feature>
<proteinExistence type="inferred from homology"/>
<feature type="domain" description="PARG catalytic Macro" evidence="7">
    <location>
        <begin position="319"/>
        <end position="520"/>
    </location>
</feature>
<evidence type="ECO:0000256" key="1">
    <source>
        <dbReference type="ARBA" id="ARBA00009545"/>
    </source>
</evidence>
<dbReference type="AlphaFoldDB" id="A0ABD2X8E8"/>
<evidence type="ECO:0000256" key="3">
    <source>
        <dbReference type="ARBA" id="ARBA00022801"/>
    </source>
</evidence>
<dbReference type="GO" id="GO:0004649">
    <property type="term" value="F:poly(ADP-ribose) glycohydrolase activity"/>
    <property type="evidence" value="ECO:0007669"/>
    <property type="project" value="UniProtKB-EC"/>
</dbReference>
<feature type="active site" evidence="4">
    <location>
        <position position="368"/>
    </location>
</feature>
<keyword evidence="3" id="KW-0378">Hydrolase</keyword>
<evidence type="ECO:0000256" key="5">
    <source>
        <dbReference type="PIRSR" id="PIRSR607724-2"/>
    </source>
</evidence>
<feature type="region of interest" description="Disordered" evidence="6">
    <location>
        <begin position="638"/>
        <end position="679"/>
    </location>
</feature>
<dbReference type="PANTHER" id="PTHR12837:SF15">
    <property type="entry name" value="POLY(ADP-RIBOSE) GLYCOHYDROLASE"/>
    <property type="match status" value="1"/>
</dbReference>
<sequence>MSEVKLSLEEELPSPELFSDPEVDTNVSVAGTTDETSSTSAGCAEPDLACDDTDWKGISLEEIYKHHGPFDWNHLPPIHPTSNHTVLFELPLTNRGPPRAYPSSQSDKWSQNYVRMPHSVHSLYPIDPENESSGFRRRWEVIQEALLQSFMSSEQLQMAILSYNHKYAKRWNFSALRHFFNKYIDEEEMGLCLGSLIPKMIQLALQLPDLITGPLPLLKRQTNASISLSQLQVASLLANAFFCTFPRRNSSNPQSEYGTFPYINFNGLFSSFSEKRSSRCNSVMEKLKCLFHYFRRITSKSPEGTITIQRRYIARRNCPRWNDQKNKLPSLHISSKGTIETQGAGLLQVDFANKYVGGGVLNYGSVQEEIRFVICPELMITMLVAEALEDTEALIIKGVERYSKYKGYSNTFIWDGDFIDETPRDSSGRLKTCIVAIDALQFDQPKVQFTMGNVIRELNKAYVGFSTEIASTNLPAVATGNWGCGAFRGNPQLKVLVQLMAAGVAGRSVVYFTFGDTSLRDRIADMYWHLVRNNVNIGHLFTLISKYQEVSVENRADFYRFLYNRTKMKSSVHFFNDKDFSSKSFEEEDGADKNRPDKWRFNMDFKKHASIAKQKEDALEEKIGKWLEHIESDVAALDEAEASTSKAEESVQIASTSGKETEAIAEKKDQPSAVSVKNKKKQTFDELFGEKKATVHSPKKKVSSLDTLDKLLIEEPSVKMDIKSVSMEVDVKIEKQEEISSFQNKLNSSKNQKESQKKISDFFIVKRKDEL</sequence>
<evidence type="ECO:0000256" key="6">
    <source>
        <dbReference type="SAM" id="MobiDB-lite"/>
    </source>
</evidence>
<evidence type="ECO:0000256" key="2">
    <source>
        <dbReference type="ARBA" id="ARBA00012255"/>
    </source>
</evidence>
<comment type="similarity">
    <text evidence="1">Belongs to the poly(ADP-ribose) glycohydrolase family.</text>
</comment>
<dbReference type="InterPro" id="IPR048362">
    <property type="entry name" value="PARG_helical"/>
</dbReference>
<dbReference type="InterPro" id="IPR007724">
    <property type="entry name" value="Poly_GlycHdrlase"/>
</dbReference>
<accession>A0ABD2X8E8</accession>
<gene>
    <name evidence="9" type="ORF">TKK_005453</name>
</gene>
<evidence type="ECO:0000256" key="4">
    <source>
        <dbReference type="PIRSR" id="PIRSR607724-1"/>
    </source>
</evidence>
<comment type="caution">
    <text evidence="9">The sequence shown here is derived from an EMBL/GenBank/DDBJ whole genome shotgun (WGS) entry which is preliminary data.</text>
</comment>
<keyword evidence="10" id="KW-1185">Reference proteome</keyword>
<dbReference type="PANTHER" id="PTHR12837">
    <property type="entry name" value="POLY ADP-RIBOSE GLYCOHYDROLASE"/>
    <property type="match status" value="1"/>
</dbReference>
<feature type="region of interest" description="Disordered" evidence="6">
    <location>
        <begin position="1"/>
        <end position="45"/>
    </location>
</feature>
<feature type="binding site" evidence="5">
    <location>
        <position position="408"/>
    </location>
    <ligand>
        <name>substrate</name>
    </ligand>
</feature>
<feature type="compositionally biased region" description="Polar residues" evidence="6">
    <location>
        <begin position="25"/>
        <end position="41"/>
    </location>
</feature>
<organism evidence="9 10">
    <name type="scientific">Trichogramma kaykai</name>
    <dbReference type="NCBI Taxonomy" id="54128"/>
    <lineage>
        <taxon>Eukaryota</taxon>
        <taxon>Metazoa</taxon>
        <taxon>Ecdysozoa</taxon>
        <taxon>Arthropoda</taxon>
        <taxon>Hexapoda</taxon>
        <taxon>Insecta</taxon>
        <taxon>Pterygota</taxon>
        <taxon>Neoptera</taxon>
        <taxon>Endopterygota</taxon>
        <taxon>Hymenoptera</taxon>
        <taxon>Apocrita</taxon>
        <taxon>Proctotrupomorpha</taxon>
        <taxon>Chalcidoidea</taxon>
        <taxon>Trichogrammatidae</taxon>
        <taxon>Trichogramma</taxon>
    </lineage>
</organism>
<evidence type="ECO:0000313" key="10">
    <source>
        <dbReference type="Proteomes" id="UP001627154"/>
    </source>
</evidence>
<dbReference type="Pfam" id="PF05028">
    <property type="entry name" value="PARG_cat_C"/>
    <property type="match status" value="1"/>
</dbReference>
<dbReference type="EMBL" id="JBJJXI010000045">
    <property type="protein sequence ID" value="KAL3401657.1"/>
    <property type="molecule type" value="Genomic_DNA"/>
</dbReference>
<reference evidence="9 10" key="1">
    <citation type="journal article" date="2024" name="bioRxiv">
        <title>A reference genome for Trichogramma kaykai: A tiny desert-dwelling parasitoid wasp with competing sex-ratio distorters.</title>
        <authorList>
            <person name="Culotta J."/>
            <person name="Lindsey A.R."/>
        </authorList>
    </citation>
    <scope>NUCLEOTIDE SEQUENCE [LARGE SCALE GENOMIC DNA]</scope>
    <source>
        <strain evidence="9 10">KSX58</strain>
    </source>
</reference>
<evidence type="ECO:0000313" key="9">
    <source>
        <dbReference type="EMBL" id="KAL3401657.1"/>
    </source>
</evidence>
<dbReference type="Proteomes" id="UP001627154">
    <property type="component" value="Unassembled WGS sequence"/>
</dbReference>
<evidence type="ECO:0000259" key="8">
    <source>
        <dbReference type="Pfam" id="PF20811"/>
    </source>
</evidence>
<feature type="active site" evidence="4">
    <location>
        <position position="369"/>
    </location>
</feature>
<feature type="compositionally biased region" description="Acidic residues" evidence="6">
    <location>
        <begin position="9"/>
        <end position="23"/>
    </location>
</feature>
<evidence type="ECO:0000259" key="7">
    <source>
        <dbReference type="Pfam" id="PF05028"/>
    </source>
</evidence>
<protein>
    <recommendedName>
        <fullName evidence="2">poly(ADP-ribose) glycohydrolase</fullName>
        <ecNumber evidence="2">3.2.1.143</ecNumber>
    </recommendedName>
</protein>
<dbReference type="InterPro" id="IPR046372">
    <property type="entry name" value="PARG_cat_C"/>
</dbReference>
<dbReference type="Pfam" id="PF20811">
    <property type="entry name" value="PARG_cat_N"/>
    <property type="match status" value="1"/>
</dbReference>
<dbReference type="EC" id="3.2.1.143" evidence="2"/>
<name>A0ABD2X8E8_9HYME</name>
<feature type="domain" description="PARG helical" evidence="8">
    <location>
        <begin position="185"/>
        <end position="310"/>
    </location>
</feature>
<feature type="active site" evidence="4">
    <location>
        <position position="350"/>
    </location>
</feature>
<feature type="binding site" evidence="5">
    <location>
        <position position="353"/>
    </location>
    <ligand>
        <name>substrate</name>
    </ligand>
</feature>